<keyword evidence="2" id="KW-1185">Reference proteome</keyword>
<reference evidence="2" key="2">
    <citation type="submission" date="2015-01" db="EMBL/GenBank/DDBJ databases">
        <title>Evolutionary Origins and Diversification of the Mycorrhizal Mutualists.</title>
        <authorList>
            <consortium name="DOE Joint Genome Institute"/>
            <consortium name="Mycorrhizal Genomics Consortium"/>
            <person name="Kohler A."/>
            <person name="Kuo A."/>
            <person name="Nagy L.G."/>
            <person name="Floudas D."/>
            <person name="Copeland A."/>
            <person name="Barry K.W."/>
            <person name="Cichocki N."/>
            <person name="Veneault-Fourrey C."/>
            <person name="LaButti K."/>
            <person name="Lindquist E.A."/>
            <person name="Lipzen A."/>
            <person name="Lundell T."/>
            <person name="Morin E."/>
            <person name="Murat C."/>
            <person name="Riley R."/>
            <person name="Ohm R."/>
            <person name="Sun H."/>
            <person name="Tunlid A."/>
            <person name="Henrissat B."/>
            <person name="Grigoriev I.V."/>
            <person name="Hibbett D.S."/>
            <person name="Martin F."/>
        </authorList>
    </citation>
    <scope>NUCLEOTIDE SEQUENCE [LARGE SCALE GENOMIC DNA]</scope>
    <source>
        <strain evidence="2">Ve08.2h10</strain>
    </source>
</reference>
<dbReference type="AlphaFoldDB" id="A0A0D0E809"/>
<evidence type="ECO:0000313" key="2">
    <source>
        <dbReference type="Proteomes" id="UP000054538"/>
    </source>
</evidence>
<dbReference type="EMBL" id="KN825103">
    <property type="protein sequence ID" value="KIK94490.1"/>
    <property type="molecule type" value="Genomic_DNA"/>
</dbReference>
<dbReference type="HOGENOM" id="CLU_2997098_0_0_1"/>
<reference evidence="1 2" key="1">
    <citation type="submission" date="2014-04" db="EMBL/GenBank/DDBJ databases">
        <authorList>
            <consortium name="DOE Joint Genome Institute"/>
            <person name="Kuo A."/>
            <person name="Kohler A."/>
            <person name="Jargeat P."/>
            <person name="Nagy L.G."/>
            <person name="Floudas D."/>
            <person name="Copeland A."/>
            <person name="Barry K.W."/>
            <person name="Cichocki N."/>
            <person name="Veneault-Fourrey C."/>
            <person name="LaButti K."/>
            <person name="Lindquist E.A."/>
            <person name="Lipzen A."/>
            <person name="Lundell T."/>
            <person name="Morin E."/>
            <person name="Murat C."/>
            <person name="Sun H."/>
            <person name="Tunlid A."/>
            <person name="Henrissat B."/>
            <person name="Grigoriev I.V."/>
            <person name="Hibbett D.S."/>
            <person name="Martin F."/>
            <person name="Nordberg H.P."/>
            <person name="Cantor M.N."/>
            <person name="Hua S.X."/>
        </authorList>
    </citation>
    <scope>NUCLEOTIDE SEQUENCE [LARGE SCALE GENOMIC DNA]</scope>
    <source>
        <strain evidence="1 2">Ve08.2h10</strain>
    </source>
</reference>
<accession>A0A0D0E809</accession>
<organism evidence="1 2">
    <name type="scientific">Paxillus rubicundulus Ve08.2h10</name>
    <dbReference type="NCBI Taxonomy" id="930991"/>
    <lineage>
        <taxon>Eukaryota</taxon>
        <taxon>Fungi</taxon>
        <taxon>Dikarya</taxon>
        <taxon>Basidiomycota</taxon>
        <taxon>Agaricomycotina</taxon>
        <taxon>Agaricomycetes</taxon>
        <taxon>Agaricomycetidae</taxon>
        <taxon>Boletales</taxon>
        <taxon>Paxilineae</taxon>
        <taxon>Paxillaceae</taxon>
        <taxon>Paxillus</taxon>
    </lineage>
</organism>
<dbReference type="Proteomes" id="UP000054538">
    <property type="component" value="Unassembled WGS sequence"/>
</dbReference>
<evidence type="ECO:0000313" key="1">
    <source>
        <dbReference type="EMBL" id="KIK94490.1"/>
    </source>
</evidence>
<protein>
    <submittedName>
        <fullName evidence="1">Uncharacterized protein</fullName>
    </submittedName>
</protein>
<dbReference type="InParanoid" id="A0A0D0E809"/>
<proteinExistence type="predicted"/>
<gene>
    <name evidence="1" type="ORF">PAXRUDRAFT_827960</name>
</gene>
<name>A0A0D0E809_9AGAM</name>
<sequence>MSAPQLVVIPPTELCQPWAHKGHALRLRPRKPRGSQGLCLKNRLFSSPTQITISRLC</sequence>